<proteinExistence type="predicted"/>
<name>A0A0N0BLU7_THEAQ</name>
<dbReference type="RefSeq" id="WP_211256780.1">
    <property type="nucleotide sequence ID" value="NZ_LHCI01000106.1"/>
</dbReference>
<sequence length="139" mass="16000">MKVLRWESPLARLLGSWAFWLLLLALSLVRVVEVEGGGQRAYRVLLPFQEIRVEFLNSVTGRPVLLEFRPLFRFQGFRAYTDPETEAYYTGGTYPWNQALAKERRRALLYCSELGLAVRVGGQWFRAEGGCLGLRLLYP</sequence>
<organism evidence="1 2">
    <name type="scientific">Thermus aquaticus</name>
    <dbReference type="NCBI Taxonomy" id="271"/>
    <lineage>
        <taxon>Bacteria</taxon>
        <taxon>Thermotogati</taxon>
        <taxon>Deinococcota</taxon>
        <taxon>Deinococci</taxon>
        <taxon>Thermales</taxon>
        <taxon>Thermaceae</taxon>
        <taxon>Thermus</taxon>
    </lineage>
</organism>
<evidence type="ECO:0000313" key="1">
    <source>
        <dbReference type="EMBL" id="KOX90074.1"/>
    </source>
</evidence>
<dbReference type="EMBL" id="LHCI01000106">
    <property type="protein sequence ID" value="KOX90074.1"/>
    <property type="molecule type" value="Genomic_DNA"/>
</dbReference>
<dbReference type="Proteomes" id="UP000037685">
    <property type="component" value="Unassembled WGS sequence"/>
</dbReference>
<accession>A0A0N0BLU7</accession>
<protein>
    <submittedName>
        <fullName evidence="1">Uncharacterized protein</fullName>
    </submittedName>
</protein>
<dbReference type="AlphaFoldDB" id="A0A0N0BLU7"/>
<reference evidence="1 2" key="1">
    <citation type="submission" date="2015-07" db="EMBL/GenBank/DDBJ databases">
        <authorList>
            <person name="Noorani M."/>
        </authorList>
    </citation>
    <scope>NUCLEOTIDE SEQUENCE [LARGE SCALE GENOMIC DNA]</scope>
    <source>
        <strain evidence="2">ATCC 25104 / DSM 625 / JCM 10724 / NBRC 103206 / NCIMB 11243 / YT-1</strain>
    </source>
</reference>
<dbReference type="PATRIC" id="fig|271.14.peg.1335"/>
<evidence type="ECO:0000313" key="2">
    <source>
        <dbReference type="Proteomes" id="UP000037685"/>
    </source>
</evidence>
<comment type="caution">
    <text evidence="1">The sequence shown here is derived from an EMBL/GenBank/DDBJ whole genome shotgun (WGS) entry which is preliminary data.</text>
</comment>
<gene>
    <name evidence="1" type="ORF">BVI061214_01261</name>
</gene>